<proteinExistence type="predicted"/>
<name>A0A1R1PLX2_ZANCU</name>
<dbReference type="NCBIfam" id="NF038048">
    <property type="entry name" value="DIP1984_fam"/>
    <property type="match status" value="1"/>
</dbReference>
<sequence>MRLAEALILRADLDKSITDLKNRIVNNSLVQDGTKPAEDPERLFTELYAKIQELEDLIVRINSTNLAVKTDSGLSITSAIAKRDSLEKLHRILDAVSSHANTTVNRYSKTEILNVATVDIVALRKKIDKLAKERREIDVQIQAANWTNELV</sequence>
<keyword evidence="1" id="KW-0175">Coiled coil</keyword>
<dbReference type="CDD" id="cd12208">
    <property type="entry name" value="DIP1984-like"/>
    <property type="match status" value="1"/>
</dbReference>
<comment type="caution">
    <text evidence="2">The sequence shown here is derived from an EMBL/GenBank/DDBJ whole genome shotgun (WGS) entry which is preliminary data.</text>
</comment>
<dbReference type="Pfam" id="PF20935">
    <property type="entry name" value="DUF6847"/>
    <property type="match status" value="1"/>
</dbReference>
<gene>
    <name evidence="2" type="ORF">AX774_g4670</name>
</gene>
<protein>
    <recommendedName>
        <fullName evidence="4">Septicolysin</fullName>
    </recommendedName>
</protein>
<evidence type="ECO:0000313" key="2">
    <source>
        <dbReference type="EMBL" id="OMH81872.1"/>
    </source>
</evidence>
<reference evidence="3" key="1">
    <citation type="submission" date="2017-01" db="EMBL/GenBank/DDBJ databases">
        <authorList>
            <person name="Wang Y."/>
            <person name="White M."/>
            <person name="Kvist S."/>
            <person name="Moncalvo J.-M."/>
        </authorList>
    </citation>
    <scope>NUCLEOTIDE SEQUENCE [LARGE SCALE GENOMIC DNA]</scope>
    <source>
        <strain evidence="3">COL-18-3</strain>
    </source>
</reference>
<feature type="coiled-coil region" evidence="1">
    <location>
        <begin position="113"/>
        <end position="140"/>
    </location>
</feature>
<dbReference type="OrthoDB" id="4009151at2759"/>
<evidence type="ECO:0008006" key="4">
    <source>
        <dbReference type="Google" id="ProtNLM"/>
    </source>
</evidence>
<dbReference type="Proteomes" id="UP000188320">
    <property type="component" value="Unassembled WGS sequence"/>
</dbReference>
<organism evidence="2 3">
    <name type="scientific">Zancudomyces culisetae</name>
    <name type="common">Gut fungus</name>
    <name type="synonym">Smittium culisetae</name>
    <dbReference type="NCBI Taxonomy" id="1213189"/>
    <lineage>
        <taxon>Eukaryota</taxon>
        <taxon>Fungi</taxon>
        <taxon>Fungi incertae sedis</taxon>
        <taxon>Zoopagomycota</taxon>
        <taxon>Kickxellomycotina</taxon>
        <taxon>Harpellomycetes</taxon>
        <taxon>Harpellales</taxon>
        <taxon>Legeriomycetaceae</taxon>
        <taxon>Zancudomyces</taxon>
    </lineage>
</organism>
<evidence type="ECO:0000256" key="1">
    <source>
        <dbReference type="SAM" id="Coils"/>
    </source>
</evidence>
<accession>A0A1R1PLX2</accession>
<keyword evidence="3" id="KW-1185">Reference proteome</keyword>
<dbReference type="EMBL" id="LSSK01000800">
    <property type="protein sequence ID" value="OMH81872.1"/>
    <property type="molecule type" value="Genomic_DNA"/>
</dbReference>
<dbReference type="Gene3D" id="6.10.320.10">
    <property type="match status" value="1"/>
</dbReference>
<dbReference type="InterPro" id="IPR047741">
    <property type="entry name" value="DIP1984-like"/>
</dbReference>
<dbReference type="AlphaFoldDB" id="A0A1R1PLX2"/>
<evidence type="ECO:0000313" key="3">
    <source>
        <dbReference type="Proteomes" id="UP000188320"/>
    </source>
</evidence>